<gene>
    <name evidence="2" type="ORF">I8J34_22865</name>
</gene>
<name>A0A944HA85_DENI1</name>
<evidence type="ECO:0000313" key="2">
    <source>
        <dbReference type="EMBL" id="MBT0964029.1"/>
    </source>
</evidence>
<dbReference type="Pfam" id="PF05729">
    <property type="entry name" value="NACHT"/>
    <property type="match status" value="1"/>
</dbReference>
<dbReference type="InterPro" id="IPR027417">
    <property type="entry name" value="P-loop_NTPase"/>
</dbReference>
<dbReference type="EMBL" id="JAEKFT010000049">
    <property type="protein sequence ID" value="MBT0964029.1"/>
    <property type="molecule type" value="Genomic_DNA"/>
</dbReference>
<evidence type="ECO:0000259" key="1">
    <source>
        <dbReference type="Pfam" id="PF05729"/>
    </source>
</evidence>
<dbReference type="Proteomes" id="UP000694660">
    <property type="component" value="Unassembled WGS sequence"/>
</dbReference>
<dbReference type="SUPFAM" id="SSF52540">
    <property type="entry name" value="P-loop containing nucleoside triphosphate hydrolases"/>
    <property type="match status" value="1"/>
</dbReference>
<dbReference type="AlphaFoldDB" id="A0A944HA85"/>
<reference evidence="3" key="1">
    <citation type="journal article" date="2022" name="ISME J.">
        <title>Genetic and phylogenetic analysis of dissimilatory iodate-reducing bacteria identifies potential niches across the world's oceans.</title>
        <authorList>
            <person name="Reyes-Umana V."/>
            <person name="Henning Z."/>
            <person name="Lee K."/>
            <person name="Barnum T.P."/>
            <person name="Coates J.D."/>
        </authorList>
    </citation>
    <scope>NUCLEOTIDE SEQUENCE [LARGE SCALE GENOMIC DNA]</scope>
    <source>
        <strain evidence="3">IR12</strain>
    </source>
</reference>
<feature type="domain" description="NACHT" evidence="1">
    <location>
        <begin position="148"/>
        <end position="283"/>
    </location>
</feature>
<accession>A0A944HA85</accession>
<dbReference type="Gene3D" id="3.40.50.300">
    <property type="entry name" value="P-loop containing nucleotide triphosphate hydrolases"/>
    <property type="match status" value="1"/>
</dbReference>
<comment type="caution">
    <text evidence="2">The sequence shown here is derived from an EMBL/GenBank/DDBJ whole genome shotgun (WGS) entry which is preliminary data.</text>
</comment>
<organism evidence="2 3">
    <name type="scientific">Denitromonas iodatirespirans</name>
    <dbReference type="NCBI Taxonomy" id="2795389"/>
    <lineage>
        <taxon>Bacteria</taxon>
        <taxon>Pseudomonadati</taxon>
        <taxon>Pseudomonadota</taxon>
        <taxon>Betaproteobacteria</taxon>
        <taxon>Rhodocyclales</taxon>
        <taxon>Zoogloeaceae</taxon>
        <taxon>Denitromonas</taxon>
    </lineage>
</organism>
<protein>
    <submittedName>
        <fullName evidence="2">NACHT domain-containing protein</fullName>
    </submittedName>
</protein>
<dbReference type="InterPro" id="IPR007111">
    <property type="entry name" value="NACHT_NTPase"/>
</dbReference>
<proteinExistence type="predicted"/>
<sequence>MDSIEATTILTQGASDELVLIEITTERTLQKIRDDLNKIQPTKLRLATEGLICRGFVILDQEPTGSMVEAGEKFHIKVCSIASFEQTFFDFKGYVTLRESLPFGSAINSKTGKNDDREFISVKYIDLEKDKSYEINSIAKSLQKGSSVILTGDYGTGKSRCARELFSTLKASIRQSAAYPLAINLRDHWSSSSALEIIAGHLGNVGLGSSVDNVIRLLNSGHLILLLDGFDEIGTQIHDTRIEDRCAVRKRALQGVRDLIQRAKGGVLITGRSHFFDSTEEMIESLGLGTAHELSCLEAPENFSDTEGAQYLSSLGIAAQIPKWLPRKPLVFQMLVELDAEDVTTLLSKEYGQFQFWGAFINAICQRESKGVSGSIAPQTIQLILQRLAAKTRYSNTFTGRLTPSDIDSAYQMVVGSVPDQSGHQLLSRMCTLGRIEPESPDRQFIDPNVLDVLRAEALVADIINMSENSGQNQWIQSLHLLGLIHASNIVRLFDLEQHCFAYLMKFGNSHNTIRLGEIFSILTAFGEESLDLKGLQISNSSIPLVNLHKRIVSNATIKNSTIDLLILDQTLVTHEHGLLIENCIAASVAGISSKEGLPDWIQSLDVISFDRVSNSSRIKESPLTSSQKLLLSIVHKIFFQPGSERKETALLKGGYGQKYSPKAVDTILKILIDSGVISRRKGDDGFVYKPVRRFTDRMNKIRSELTLSEDEIWRKITALKT</sequence>
<evidence type="ECO:0000313" key="3">
    <source>
        <dbReference type="Proteomes" id="UP000694660"/>
    </source>
</evidence>
<keyword evidence="3" id="KW-1185">Reference proteome</keyword>